<gene>
    <name evidence="1" type="ORF">DW856_10695</name>
</gene>
<accession>A0A413Z5X6</accession>
<evidence type="ECO:0000313" key="1">
    <source>
        <dbReference type="EMBL" id="RHC16766.1"/>
    </source>
</evidence>
<proteinExistence type="predicted"/>
<comment type="caution">
    <text evidence="1">The sequence shown here is derived from an EMBL/GenBank/DDBJ whole genome shotgun (WGS) entry which is preliminary data.</text>
</comment>
<sequence>MRVISQDGTMDFPYDNALVSVYKGCINGRVYVRMQICGYDDSVDVADYSTEEKAKKAMEMLREEYQKYASQNYMKVFQFPAEEELE</sequence>
<dbReference type="Proteomes" id="UP000283513">
    <property type="component" value="Unassembled WGS sequence"/>
</dbReference>
<dbReference type="AlphaFoldDB" id="A0A413Z5X6"/>
<dbReference type="RefSeq" id="WP_118598027.1">
    <property type="nucleotide sequence ID" value="NZ_QSHO01000008.1"/>
</dbReference>
<organism evidence="1 2">
    <name type="scientific">Roseburia intestinalis</name>
    <dbReference type="NCBI Taxonomy" id="166486"/>
    <lineage>
        <taxon>Bacteria</taxon>
        <taxon>Bacillati</taxon>
        <taxon>Bacillota</taxon>
        <taxon>Clostridia</taxon>
        <taxon>Lachnospirales</taxon>
        <taxon>Lachnospiraceae</taxon>
        <taxon>Roseburia</taxon>
    </lineage>
</organism>
<dbReference type="EMBL" id="QSHO01000008">
    <property type="protein sequence ID" value="RHC16766.1"/>
    <property type="molecule type" value="Genomic_DNA"/>
</dbReference>
<protein>
    <submittedName>
        <fullName evidence="1">Uncharacterized protein</fullName>
    </submittedName>
</protein>
<name>A0A413Z5X6_9FIRM</name>
<evidence type="ECO:0000313" key="2">
    <source>
        <dbReference type="Proteomes" id="UP000283513"/>
    </source>
</evidence>
<reference evidence="1 2" key="1">
    <citation type="submission" date="2018-08" db="EMBL/GenBank/DDBJ databases">
        <title>A genome reference for cultivated species of the human gut microbiota.</title>
        <authorList>
            <person name="Zou Y."/>
            <person name="Xue W."/>
            <person name="Luo G."/>
        </authorList>
    </citation>
    <scope>NUCLEOTIDE SEQUENCE [LARGE SCALE GENOMIC DNA]</scope>
    <source>
        <strain evidence="1 2">AM37-1AC</strain>
    </source>
</reference>